<keyword evidence="1 6" id="KW-0645">Protease</keyword>
<dbReference type="GO" id="GO:0016020">
    <property type="term" value="C:membrane"/>
    <property type="evidence" value="ECO:0007669"/>
    <property type="project" value="TreeGrafter"/>
</dbReference>
<keyword evidence="2" id="KW-0479">Metal-binding</keyword>
<evidence type="ECO:0000256" key="5">
    <source>
        <dbReference type="ARBA" id="ARBA00023049"/>
    </source>
</evidence>
<keyword evidence="7" id="KW-0472">Membrane</keyword>
<gene>
    <name evidence="9" type="ORF">IFK94_02120</name>
</gene>
<keyword evidence="3 6" id="KW-0378">Hydrolase</keyword>
<evidence type="ECO:0000313" key="9">
    <source>
        <dbReference type="EMBL" id="MBD3866893.1"/>
    </source>
</evidence>
<dbReference type="InterPro" id="IPR051156">
    <property type="entry name" value="Mito/Outer_Membr_Metalloprot"/>
</dbReference>
<dbReference type="Proteomes" id="UP000648239">
    <property type="component" value="Unassembled WGS sequence"/>
</dbReference>
<accession>A0A8J6XYY7</accession>
<dbReference type="PANTHER" id="PTHR22726">
    <property type="entry name" value="METALLOENDOPEPTIDASE OMA1"/>
    <property type="match status" value="1"/>
</dbReference>
<dbReference type="AlphaFoldDB" id="A0A8J6XYY7"/>
<organism evidence="9 10">
    <name type="scientific">Candidatus Polarisedimenticola svalbardensis</name>
    <dbReference type="NCBI Taxonomy" id="2886004"/>
    <lineage>
        <taxon>Bacteria</taxon>
        <taxon>Pseudomonadati</taxon>
        <taxon>Acidobacteriota</taxon>
        <taxon>Candidatus Polarisedimenticolia</taxon>
        <taxon>Candidatus Polarisedimenticolales</taxon>
        <taxon>Candidatus Polarisedimenticolaceae</taxon>
        <taxon>Candidatus Polarisedimenticola</taxon>
    </lineage>
</organism>
<dbReference type="Gene3D" id="3.30.2010.10">
    <property type="entry name" value="Metalloproteases ('zincins'), catalytic domain"/>
    <property type="match status" value="1"/>
</dbReference>
<feature type="domain" description="Peptidase M48" evidence="8">
    <location>
        <begin position="127"/>
        <end position="297"/>
    </location>
</feature>
<name>A0A8J6XYY7_9BACT</name>
<protein>
    <submittedName>
        <fullName evidence="9">M48 family metallopeptidase</fullName>
    </submittedName>
</protein>
<evidence type="ECO:0000259" key="8">
    <source>
        <dbReference type="Pfam" id="PF01435"/>
    </source>
</evidence>
<dbReference type="GO" id="GO:0046872">
    <property type="term" value="F:metal ion binding"/>
    <property type="evidence" value="ECO:0007669"/>
    <property type="project" value="UniProtKB-KW"/>
</dbReference>
<dbReference type="Pfam" id="PF01435">
    <property type="entry name" value="Peptidase_M48"/>
    <property type="match status" value="1"/>
</dbReference>
<evidence type="ECO:0000256" key="6">
    <source>
        <dbReference type="RuleBase" id="RU003983"/>
    </source>
</evidence>
<sequence length="378" mass="41227">MEISRALELNQPAGEVCPRCDEPEAGLRPVRAQTLGGVPLHRCHRCGTRVVREDDRERFVFSCGSCGLPFLAEEILPHAEHRCDDCRSGKEVLEVPEDVLTGAMEEEARSALSLRWSFVTSPSLTIYLQRVVNQMESRIAGAPAGCRVVLVDDWSMRTLALPSGLIMISLGTLAFLEDEAELAFVLGHEIAHAASGDAAIRLVRLGYHAAASERNGDVDDVWTETVLDLVRLGYGRVRERDADAVAVESILSLGYDPVSVGRYLARIQKRIGAGDSELSELAAAHPPADDRSRRIDRALFGRSQRELAPKTNREVFRRAAGHHVLAGDLVPVDLTIRSESEDGDLTADTAGKGRLFWMVAAIATLTAIILSVGLYLSN</sequence>
<feature type="transmembrane region" description="Helical" evidence="7">
    <location>
        <begin position="355"/>
        <end position="376"/>
    </location>
</feature>
<evidence type="ECO:0000256" key="4">
    <source>
        <dbReference type="ARBA" id="ARBA00022833"/>
    </source>
</evidence>
<dbReference type="GO" id="GO:0051603">
    <property type="term" value="P:proteolysis involved in protein catabolic process"/>
    <property type="evidence" value="ECO:0007669"/>
    <property type="project" value="TreeGrafter"/>
</dbReference>
<comment type="caution">
    <text evidence="9">The sequence shown here is derived from an EMBL/GenBank/DDBJ whole genome shotgun (WGS) entry which is preliminary data.</text>
</comment>
<evidence type="ECO:0000256" key="1">
    <source>
        <dbReference type="ARBA" id="ARBA00022670"/>
    </source>
</evidence>
<evidence type="ECO:0000256" key="7">
    <source>
        <dbReference type="SAM" id="Phobius"/>
    </source>
</evidence>
<keyword evidence="4 6" id="KW-0862">Zinc</keyword>
<dbReference type="CDD" id="cd07324">
    <property type="entry name" value="M48C_Oma1-like"/>
    <property type="match status" value="1"/>
</dbReference>
<keyword evidence="5 6" id="KW-0482">Metalloprotease</keyword>
<dbReference type="InterPro" id="IPR001915">
    <property type="entry name" value="Peptidase_M48"/>
</dbReference>
<keyword evidence="7" id="KW-1133">Transmembrane helix</keyword>
<keyword evidence="7" id="KW-0812">Transmembrane</keyword>
<dbReference type="PANTHER" id="PTHR22726:SF1">
    <property type="entry name" value="METALLOENDOPEPTIDASE OMA1, MITOCHONDRIAL"/>
    <property type="match status" value="1"/>
</dbReference>
<proteinExistence type="inferred from homology"/>
<dbReference type="GO" id="GO:0004222">
    <property type="term" value="F:metalloendopeptidase activity"/>
    <property type="evidence" value="ECO:0007669"/>
    <property type="project" value="InterPro"/>
</dbReference>
<evidence type="ECO:0000256" key="3">
    <source>
        <dbReference type="ARBA" id="ARBA00022801"/>
    </source>
</evidence>
<dbReference type="EMBL" id="JACXWD010000003">
    <property type="protein sequence ID" value="MBD3866893.1"/>
    <property type="molecule type" value="Genomic_DNA"/>
</dbReference>
<evidence type="ECO:0000256" key="2">
    <source>
        <dbReference type="ARBA" id="ARBA00022723"/>
    </source>
</evidence>
<evidence type="ECO:0000313" key="10">
    <source>
        <dbReference type="Proteomes" id="UP000648239"/>
    </source>
</evidence>
<reference evidence="9 10" key="1">
    <citation type="submission" date="2020-08" db="EMBL/GenBank/DDBJ databases">
        <title>Acidobacteriota in marine sediments use diverse sulfur dissimilation pathways.</title>
        <authorList>
            <person name="Wasmund K."/>
        </authorList>
    </citation>
    <scope>NUCLEOTIDE SEQUENCE [LARGE SCALE GENOMIC DNA]</scope>
    <source>
        <strain evidence="9">MAG AM4</strain>
    </source>
</reference>
<comment type="cofactor">
    <cofactor evidence="6">
        <name>Zn(2+)</name>
        <dbReference type="ChEBI" id="CHEBI:29105"/>
    </cofactor>
    <text evidence="6">Binds 1 zinc ion per subunit.</text>
</comment>
<comment type="similarity">
    <text evidence="6">Belongs to the peptidase M48 family.</text>
</comment>